<dbReference type="Pfam" id="PF14534">
    <property type="entry name" value="DUF4440"/>
    <property type="match status" value="1"/>
</dbReference>
<dbReference type="Gene3D" id="3.10.450.50">
    <property type="match status" value="1"/>
</dbReference>
<name>A0ABW5GFT7_9PSEU</name>
<dbReference type="InterPro" id="IPR011944">
    <property type="entry name" value="Steroid_delta5-4_isomerase"/>
</dbReference>
<keyword evidence="3" id="KW-1185">Reference proteome</keyword>
<dbReference type="SUPFAM" id="SSF54427">
    <property type="entry name" value="NTF2-like"/>
    <property type="match status" value="1"/>
</dbReference>
<dbReference type="RefSeq" id="WP_345387013.1">
    <property type="nucleotide sequence ID" value="NZ_BAABHG010000002.1"/>
</dbReference>
<dbReference type="NCBIfam" id="TIGR02246">
    <property type="entry name" value="SgcJ/EcaC family oxidoreductase"/>
    <property type="match status" value="1"/>
</dbReference>
<feature type="domain" description="DUF4440" evidence="1">
    <location>
        <begin position="18"/>
        <end position="127"/>
    </location>
</feature>
<proteinExistence type="predicted"/>
<gene>
    <name evidence="2" type="ORF">ACFSYJ_10135</name>
</gene>
<dbReference type="InterPro" id="IPR032710">
    <property type="entry name" value="NTF2-like_dom_sf"/>
</dbReference>
<reference evidence="3" key="1">
    <citation type="journal article" date="2019" name="Int. J. Syst. Evol. Microbiol.">
        <title>The Global Catalogue of Microorganisms (GCM) 10K type strain sequencing project: providing services to taxonomists for standard genome sequencing and annotation.</title>
        <authorList>
            <consortium name="The Broad Institute Genomics Platform"/>
            <consortium name="The Broad Institute Genome Sequencing Center for Infectious Disease"/>
            <person name="Wu L."/>
            <person name="Ma J."/>
        </authorList>
    </citation>
    <scope>NUCLEOTIDE SEQUENCE [LARGE SCALE GENOMIC DNA]</scope>
    <source>
        <strain evidence="3">CGMCC 4.7643</strain>
    </source>
</reference>
<evidence type="ECO:0000313" key="3">
    <source>
        <dbReference type="Proteomes" id="UP001597419"/>
    </source>
</evidence>
<comment type="caution">
    <text evidence="2">The sequence shown here is derived from an EMBL/GenBank/DDBJ whole genome shotgun (WGS) entry which is preliminary data.</text>
</comment>
<dbReference type="InterPro" id="IPR027843">
    <property type="entry name" value="DUF4440"/>
</dbReference>
<dbReference type="EMBL" id="JBHUKU010000004">
    <property type="protein sequence ID" value="MFD2458964.1"/>
    <property type="molecule type" value="Genomic_DNA"/>
</dbReference>
<dbReference type="Proteomes" id="UP001597419">
    <property type="component" value="Unassembled WGS sequence"/>
</dbReference>
<sequence length="138" mass="15751">MTPVESETQSHETDIEEIRQVIAEFQHAYEHHLVDEYMSLFKQDAIATMAGGKVLIGQDELAEHVRTAFARKAEGASTYELVHVLFIRPDVAAVKLRQVHTSYTDDQVRDEGTPLWIMTREDGRWWLATTQNTPVLKG</sequence>
<evidence type="ECO:0000313" key="2">
    <source>
        <dbReference type="EMBL" id="MFD2458964.1"/>
    </source>
</evidence>
<protein>
    <submittedName>
        <fullName evidence="2">SgcJ/EcaC family oxidoreductase</fullName>
    </submittedName>
</protein>
<accession>A0ABW5GFT7</accession>
<evidence type="ECO:0000259" key="1">
    <source>
        <dbReference type="Pfam" id="PF14534"/>
    </source>
</evidence>
<organism evidence="2 3">
    <name type="scientific">Amycolatopsis samaneae</name>
    <dbReference type="NCBI Taxonomy" id="664691"/>
    <lineage>
        <taxon>Bacteria</taxon>
        <taxon>Bacillati</taxon>
        <taxon>Actinomycetota</taxon>
        <taxon>Actinomycetes</taxon>
        <taxon>Pseudonocardiales</taxon>
        <taxon>Pseudonocardiaceae</taxon>
        <taxon>Amycolatopsis</taxon>
    </lineage>
</organism>